<gene>
    <name evidence="1" type="ORF">V4836_03950</name>
</gene>
<dbReference type="PROSITE" id="PS51257">
    <property type="entry name" value="PROKAR_LIPOPROTEIN"/>
    <property type="match status" value="1"/>
</dbReference>
<reference evidence="1 2" key="1">
    <citation type="submission" date="2023-10" db="EMBL/GenBank/DDBJ databases">
        <title>Wastewater isolates of ESBL- and carbapenemase-producing Gram-negative bacteria from New Zealand.</title>
        <authorList>
            <person name="Straub C."/>
            <person name="Weaver L."/>
            <person name="Cornelius A."/>
            <person name="Mcgill E."/>
            <person name="Dyet K."/>
            <person name="White L."/>
            <person name="Pattis I."/>
        </authorList>
    </citation>
    <scope>NUCLEOTIDE SEQUENCE [LARGE SCALE GENOMIC DNA]</scope>
    <source>
        <strain evidence="1 2">ESBL09</strain>
    </source>
</reference>
<dbReference type="AlphaFoldDB" id="A0AB35X6E4"/>
<evidence type="ECO:0000313" key="1">
    <source>
        <dbReference type="EMBL" id="MEE9653323.1"/>
    </source>
</evidence>
<keyword evidence="2" id="KW-1185">Reference proteome</keyword>
<sequence>MMMSPHKDCRMLTQYFAFLRIAPLLLLTASLSGCMLTRVSDSTHAKEVDALHVVGLSMNAAKARVAENGFVCSPAPALNHVQTEDGVQHRWLQLECSKQSMEVICPQIRSVVLNVDPKTNNVVAVGKPITQNSCF</sequence>
<proteinExistence type="predicted"/>
<dbReference type="Proteomes" id="UP001331691">
    <property type="component" value="Unassembled WGS sequence"/>
</dbReference>
<comment type="caution">
    <text evidence="1">The sequence shown here is derived from an EMBL/GenBank/DDBJ whole genome shotgun (WGS) entry which is preliminary data.</text>
</comment>
<accession>A0AB35X6E4</accession>
<name>A0AB35X6E4_9ENTR</name>
<dbReference type="RefSeq" id="WP_331387744.1">
    <property type="nucleotide sequence ID" value="NZ_JAZKKV010000001.1"/>
</dbReference>
<evidence type="ECO:0000313" key="2">
    <source>
        <dbReference type="Proteomes" id="UP001331691"/>
    </source>
</evidence>
<protein>
    <recommendedName>
        <fullName evidence="3">Lipoprotein</fullName>
    </recommendedName>
</protein>
<evidence type="ECO:0008006" key="3">
    <source>
        <dbReference type="Google" id="ProtNLM"/>
    </source>
</evidence>
<dbReference type="EMBL" id="JAZKKV010000001">
    <property type="protein sequence ID" value="MEE9653323.1"/>
    <property type="molecule type" value="Genomic_DNA"/>
</dbReference>
<organism evidence="1 2">
    <name type="scientific">Kluyvera ascorbata</name>
    <dbReference type="NCBI Taxonomy" id="51288"/>
    <lineage>
        <taxon>Bacteria</taxon>
        <taxon>Pseudomonadati</taxon>
        <taxon>Pseudomonadota</taxon>
        <taxon>Gammaproteobacteria</taxon>
        <taxon>Enterobacterales</taxon>
        <taxon>Enterobacteriaceae</taxon>
        <taxon>Kluyvera</taxon>
    </lineage>
</organism>